<sequence length="189" mass="21139">MNFRILSLLICQFFLIFFNNSIFAKSNDNYYKSEHLKTSSGTNHSFLISPRIGLDAITGSGGGYFLSAGGDFIWKPTVINGNIDLLPELGVKFLTSIHNMSNKNINRIINTYAFIGLQTPKNKNIFTSIRFLTGNEMIELFNPDRKTNQLTFGGELLVGYQLISGYELYGTFGVTQNTQLMAINLAINI</sequence>
<name>A0A369KMU2_9BACT</name>
<evidence type="ECO:0000313" key="2">
    <source>
        <dbReference type="Proteomes" id="UP000253934"/>
    </source>
</evidence>
<comment type="caution">
    <text evidence="1">The sequence shown here is derived from an EMBL/GenBank/DDBJ whole genome shotgun (WGS) entry which is preliminary data.</text>
</comment>
<keyword evidence="2" id="KW-1185">Reference proteome</keyword>
<protein>
    <submittedName>
        <fullName evidence="1">Uncharacterized protein</fullName>
    </submittedName>
</protein>
<accession>A0A369KMU2</accession>
<dbReference type="EMBL" id="QOVW01000070">
    <property type="protein sequence ID" value="RDB35951.1"/>
    <property type="molecule type" value="Genomic_DNA"/>
</dbReference>
<dbReference type="RefSeq" id="WP_338637413.1">
    <property type="nucleotide sequence ID" value="NZ_CP146516.1"/>
</dbReference>
<proteinExistence type="predicted"/>
<dbReference type="AlphaFoldDB" id="A0A369KMU2"/>
<reference evidence="1" key="1">
    <citation type="submission" date="2018-04" db="EMBL/GenBank/DDBJ databases">
        <title>Draft genome sequence of the Candidatus Spirobacillus cienkowskii, a pathogen of freshwater Daphnia species, reconstructed from hemolymph metagenomic reads.</title>
        <authorList>
            <person name="Bresciani L."/>
            <person name="Lemos L.N."/>
            <person name="Wale N."/>
            <person name="Lin J.Y."/>
            <person name="Fernandes G.R."/>
            <person name="Duffy M.A."/>
            <person name="Rodrigues J.M."/>
        </authorList>
    </citation>
    <scope>NUCLEOTIDE SEQUENCE [LARGE SCALE GENOMIC DNA]</scope>
    <source>
        <strain evidence="1">Binning01</strain>
    </source>
</reference>
<dbReference type="Proteomes" id="UP000253934">
    <property type="component" value="Unassembled WGS sequence"/>
</dbReference>
<gene>
    <name evidence="1" type="ORF">DCC88_07440</name>
</gene>
<evidence type="ECO:0000313" key="1">
    <source>
        <dbReference type="EMBL" id="RDB35951.1"/>
    </source>
</evidence>
<organism evidence="1 2">
    <name type="scientific">Spirobacillus cienkowskii</name>
    <dbReference type="NCBI Taxonomy" id="495820"/>
    <lineage>
        <taxon>Bacteria</taxon>
        <taxon>Pseudomonadati</taxon>
        <taxon>Bdellovibrionota</taxon>
        <taxon>Oligoflexia</taxon>
        <taxon>Silvanigrellales</taxon>
        <taxon>Spirobacillus</taxon>
    </lineage>
</organism>